<evidence type="ECO:0000313" key="2">
    <source>
        <dbReference type="Proteomes" id="UP001234178"/>
    </source>
</evidence>
<comment type="caution">
    <text evidence="1">The sequence shown here is derived from an EMBL/GenBank/DDBJ whole genome shotgun (WGS) entry which is preliminary data.</text>
</comment>
<keyword evidence="2" id="KW-1185">Reference proteome</keyword>
<reference evidence="1 2" key="1">
    <citation type="journal article" date="2023" name="Nucleic Acids Res.">
        <title>The hologenome of Daphnia magna reveals possible DNA methylation and microbiome-mediated evolution of the host genome.</title>
        <authorList>
            <person name="Chaturvedi A."/>
            <person name="Li X."/>
            <person name="Dhandapani V."/>
            <person name="Marshall H."/>
            <person name="Kissane S."/>
            <person name="Cuenca-Cambronero M."/>
            <person name="Asole G."/>
            <person name="Calvet F."/>
            <person name="Ruiz-Romero M."/>
            <person name="Marangio P."/>
            <person name="Guigo R."/>
            <person name="Rago D."/>
            <person name="Mirbahai L."/>
            <person name="Eastwood N."/>
            <person name="Colbourne J.K."/>
            <person name="Zhou J."/>
            <person name="Mallon E."/>
            <person name="Orsini L."/>
        </authorList>
    </citation>
    <scope>NUCLEOTIDE SEQUENCE [LARGE SCALE GENOMIC DNA]</scope>
    <source>
        <strain evidence="1">LRV0_1</strain>
    </source>
</reference>
<accession>A0ABQ9Z0N5</accession>
<dbReference type="Proteomes" id="UP001234178">
    <property type="component" value="Unassembled WGS sequence"/>
</dbReference>
<dbReference type="EMBL" id="JAOYFB010000002">
    <property type="protein sequence ID" value="KAK4006463.1"/>
    <property type="molecule type" value="Genomic_DNA"/>
</dbReference>
<sequence length="121" mass="13869">MPLCRSLCYLGNRYALQFLRLKQTDIFPNFAFKAICITHCSVSNGRQQWVKIGVQLQVNKKSGFTSIEQKNGKYPVDSCLAVLYLKHTYCRVRSQSPWSLLTYIESIAANVWLNLTTDPFA</sequence>
<protein>
    <submittedName>
        <fullName evidence="1">Uncharacterized protein</fullName>
    </submittedName>
</protein>
<name>A0ABQ9Z0N5_9CRUS</name>
<gene>
    <name evidence="1" type="ORF">OUZ56_011617</name>
</gene>
<proteinExistence type="predicted"/>
<organism evidence="1 2">
    <name type="scientific">Daphnia magna</name>
    <dbReference type="NCBI Taxonomy" id="35525"/>
    <lineage>
        <taxon>Eukaryota</taxon>
        <taxon>Metazoa</taxon>
        <taxon>Ecdysozoa</taxon>
        <taxon>Arthropoda</taxon>
        <taxon>Crustacea</taxon>
        <taxon>Branchiopoda</taxon>
        <taxon>Diplostraca</taxon>
        <taxon>Cladocera</taxon>
        <taxon>Anomopoda</taxon>
        <taxon>Daphniidae</taxon>
        <taxon>Daphnia</taxon>
    </lineage>
</organism>
<evidence type="ECO:0000313" key="1">
    <source>
        <dbReference type="EMBL" id="KAK4006463.1"/>
    </source>
</evidence>